<evidence type="ECO:0000256" key="2">
    <source>
        <dbReference type="ARBA" id="ARBA00022692"/>
    </source>
</evidence>
<proteinExistence type="predicted"/>
<feature type="transmembrane region" description="Helical" evidence="6">
    <location>
        <begin position="52"/>
        <end position="77"/>
    </location>
</feature>
<keyword evidence="2 6" id="KW-0812">Transmembrane</keyword>
<name>A0AAV9PWC6_9PEZI</name>
<feature type="transmembrane region" description="Helical" evidence="6">
    <location>
        <begin position="387"/>
        <end position="409"/>
    </location>
</feature>
<dbReference type="GO" id="GO:0015174">
    <property type="term" value="F:basic amino acid transmembrane transporter activity"/>
    <property type="evidence" value="ECO:0007669"/>
    <property type="project" value="TreeGrafter"/>
</dbReference>
<dbReference type="Proteomes" id="UP001345827">
    <property type="component" value="Unassembled WGS sequence"/>
</dbReference>
<accession>A0AAV9PWC6</accession>
<dbReference type="AlphaFoldDB" id="A0AAV9PWC6"/>
<comment type="caution">
    <text evidence="8">The sequence shown here is derived from an EMBL/GenBank/DDBJ whole genome shotgun (WGS) entry which is preliminary data.</text>
</comment>
<dbReference type="EMBL" id="JAXLQG010000026">
    <property type="protein sequence ID" value="KAK5528356.1"/>
    <property type="molecule type" value="Genomic_DNA"/>
</dbReference>
<evidence type="ECO:0000256" key="4">
    <source>
        <dbReference type="ARBA" id="ARBA00023136"/>
    </source>
</evidence>
<feature type="transmembrane region" description="Helical" evidence="6">
    <location>
        <begin position="83"/>
        <end position="105"/>
    </location>
</feature>
<dbReference type="GO" id="GO:0000329">
    <property type="term" value="C:fungal-type vacuole membrane"/>
    <property type="evidence" value="ECO:0007669"/>
    <property type="project" value="TreeGrafter"/>
</dbReference>
<dbReference type="Gene3D" id="1.20.1250.20">
    <property type="entry name" value="MFS general substrate transporter like domains"/>
    <property type="match status" value="2"/>
</dbReference>
<protein>
    <recommendedName>
        <fullName evidence="7">Major facilitator superfamily (MFS) profile domain-containing protein</fullName>
    </recommendedName>
</protein>
<feature type="transmembrane region" description="Helical" evidence="6">
    <location>
        <begin position="170"/>
        <end position="193"/>
    </location>
</feature>
<feature type="transmembrane region" description="Helical" evidence="6">
    <location>
        <begin position="415"/>
        <end position="433"/>
    </location>
</feature>
<keyword evidence="9" id="KW-1185">Reference proteome</keyword>
<dbReference type="PANTHER" id="PTHR23501">
    <property type="entry name" value="MAJOR FACILITATOR SUPERFAMILY"/>
    <property type="match status" value="1"/>
</dbReference>
<sequence>MISIEPDTERRPLLDDSDSRGYTAGSRPLLDSKKEDAGQLSTLRGSLIGLSVWVLIFILTNNVSLITTIQSPIAIALGASSEVSWFTSAYLIAITSITPVAGRLCTIFTPRVYLLASIVVQACGLLLTSQARSLGTFLVGRVVTGMGSAAVTPVAFILVTELTSARRRGLFFGCINTGYTCGVACGAIIAGALEPLVGWRAVFWLQIPFTLCAALLAFFSIPPPQPQSREAAVAVSNTATATAAGYEQQPESLAKKLSQIDYFGVITIIGAVVLLLYSLSSPQVQITPIILSLASLVLFVLVEAHWAKHPIVPVSVLKSRGNILTGVATVGVMTARWGVLFYTPTYVLTLRGWSQASAGLTLIPTNLGFGVGGLLAGWLHIRRTGSFYVSCIVTFSLFALSMFAVSWISTPNSNIYAYIVVLFVNGFIVGSLLNYSLAHVLHLTAPATHIIVIPLNAMFRSLSGSFGSSVSGGLFLRTLSRTLSEEFAKRGITGKAPLIRQLVGTPILVQRLTGVDREVAVIGYQTALKTMYLAGGFLALGMLLVQSGVGWTAPEVVKGEEDADAEGTDERISRDVLSPVVSREPVAS</sequence>
<reference evidence="8 9" key="1">
    <citation type="submission" date="2023-06" db="EMBL/GenBank/DDBJ databases">
        <title>Black Yeasts Isolated from many extreme environments.</title>
        <authorList>
            <person name="Coleine C."/>
            <person name="Stajich J.E."/>
            <person name="Selbmann L."/>
        </authorList>
    </citation>
    <scope>NUCLEOTIDE SEQUENCE [LARGE SCALE GENOMIC DNA]</scope>
    <source>
        <strain evidence="8 9">CCFEE 5887</strain>
    </source>
</reference>
<dbReference type="InterPro" id="IPR036259">
    <property type="entry name" value="MFS_trans_sf"/>
</dbReference>
<feature type="transmembrane region" description="Helical" evidence="6">
    <location>
        <begin position="199"/>
        <end position="219"/>
    </location>
</feature>
<evidence type="ECO:0000256" key="3">
    <source>
        <dbReference type="ARBA" id="ARBA00022989"/>
    </source>
</evidence>
<dbReference type="SUPFAM" id="SSF103473">
    <property type="entry name" value="MFS general substrate transporter"/>
    <property type="match status" value="1"/>
</dbReference>
<evidence type="ECO:0000259" key="7">
    <source>
        <dbReference type="PROSITE" id="PS50850"/>
    </source>
</evidence>
<feature type="region of interest" description="Disordered" evidence="5">
    <location>
        <begin position="1"/>
        <end position="27"/>
    </location>
</feature>
<feature type="transmembrane region" description="Helical" evidence="6">
    <location>
        <begin position="112"/>
        <end position="131"/>
    </location>
</feature>
<dbReference type="PANTHER" id="PTHR23501:SF6">
    <property type="entry name" value="MULTIDRUG TRANSPORTER, PUTATIVE (AFU_ORTHOLOGUE AFUA_3G14560)-RELATED"/>
    <property type="match status" value="1"/>
</dbReference>
<dbReference type="Pfam" id="PF07690">
    <property type="entry name" value="MFS_1"/>
    <property type="match status" value="1"/>
</dbReference>
<comment type="subcellular location">
    <subcellularLocation>
        <location evidence="1">Membrane</location>
        <topology evidence="1">Multi-pass membrane protein</topology>
    </subcellularLocation>
</comment>
<feature type="transmembrane region" description="Helical" evidence="6">
    <location>
        <begin position="362"/>
        <end position="380"/>
    </location>
</feature>
<evidence type="ECO:0000256" key="5">
    <source>
        <dbReference type="SAM" id="MobiDB-lite"/>
    </source>
</evidence>
<dbReference type="InterPro" id="IPR011701">
    <property type="entry name" value="MFS"/>
</dbReference>
<feature type="compositionally biased region" description="Basic and acidic residues" evidence="5">
    <location>
        <begin position="7"/>
        <end position="19"/>
    </location>
</feature>
<evidence type="ECO:0000313" key="8">
    <source>
        <dbReference type="EMBL" id="KAK5528356.1"/>
    </source>
</evidence>
<feature type="transmembrane region" description="Helical" evidence="6">
    <location>
        <begin position="260"/>
        <end position="279"/>
    </location>
</feature>
<organism evidence="8 9">
    <name type="scientific">Vermiconidia calcicola</name>
    <dbReference type="NCBI Taxonomy" id="1690605"/>
    <lineage>
        <taxon>Eukaryota</taxon>
        <taxon>Fungi</taxon>
        <taxon>Dikarya</taxon>
        <taxon>Ascomycota</taxon>
        <taxon>Pezizomycotina</taxon>
        <taxon>Dothideomycetes</taxon>
        <taxon>Dothideomycetidae</taxon>
        <taxon>Mycosphaerellales</taxon>
        <taxon>Extremaceae</taxon>
        <taxon>Vermiconidia</taxon>
    </lineage>
</organism>
<feature type="transmembrane region" description="Helical" evidence="6">
    <location>
        <begin position="323"/>
        <end position="342"/>
    </location>
</feature>
<keyword evidence="3 6" id="KW-1133">Transmembrane helix</keyword>
<dbReference type="InterPro" id="IPR020846">
    <property type="entry name" value="MFS_dom"/>
</dbReference>
<feature type="domain" description="Major facilitator superfamily (MFS) profile" evidence="7">
    <location>
        <begin position="48"/>
        <end position="553"/>
    </location>
</feature>
<evidence type="ECO:0000313" key="9">
    <source>
        <dbReference type="Proteomes" id="UP001345827"/>
    </source>
</evidence>
<evidence type="ECO:0000256" key="6">
    <source>
        <dbReference type="SAM" id="Phobius"/>
    </source>
</evidence>
<keyword evidence="4 6" id="KW-0472">Membrane</keyword>
<feature type="transmembrane region" description="Helical" evidence="6">
    <location>
        <begin position="137"/>
        <end position="158"/>
    </location>
</feature>
<gene>
    <name evidence="8" type="ORF">LTR25_010355</name>
</gene>
<dbReference type="PROSITE" id="PS50850">
    <property type="entry name" value="MFS"/>
    <property type="match status" value="1"/>
</dbReference>
<evidence type="ECO:0000256" key="1">
    <source>
        <dbReference type="ARBA" id="ARBA00004141"/>
    </source>
</evidence>
<feature type="transmembrane region" description="Helical" evidence="6">
    <location>
        <begin position="285"/>
        <end position="302"/>
    </location>
</feature>